<evidence type="ECO:0000256" key="1">
    <source>
        <dbReference type="SAM" id="MobiDB-lite"/>
    </source>
</evidence>
<name>A0A0D8XGP4_DICVI</name>
<feature type="region of interest" description="Disordered" evidence="1">
    <location>
        <begin position="1"/>
        <end position="69"/>
    </location>
</feature>
<proteinExistence type="predicted"/>
<gene>
    <name evidence="2" type="ORF">DICVIV_10215</name>
</gene>
<keyword evidence="3" id="KW-1185">Reference proteome</keyword>
<feature type="region of interest" description="Disordered" evidence="1">
    <location>
        <begin position="321"/>
        <end position="347"/>
    </location>
</feature>
<feature type="region of interest" description="Disordered" evidence="1">
    <location>
        <begin position="81"/>
        <end position="145"/>
    </location>
</feature>
<dbReference type="AlphaFoldDB" id="A0A0D8XGP4"/>
<feature type="compositionally biased region" description="Basic and acidic residues" evidence="1">
    <location>
        <begin position="81"/>
        <end position="96"/>
    </location>
</feature>
<dbReference type="Proteomes" id="UP000053766">
    <property type="component" value="Unassembled WGS sequence"/>
</dbReference>
<organism evidence="2 3">
    <name type="scientific">Dictyocaulus viviparus</name>
    <name type="common">Bovine lungworm</name>
    <dbReference type="NCBI Taxonomy" id="29172"/>
    <lineage>
        <taxon>Eukaryota</taxon>
        <taxon>Metazoa</taxon>
        <taxon>Ecdysozoa</taxon>
        <taxon>Nematoda</taxon>
        <taxon>Chromadorea</taxon>
        <taxon>Rhabditida</taxon>
        <taxon>Rhabditina</taxon>
        <taxon>Rhabditomorpha</taxon>
        <taxon>Strongyloidea</taxon>
        <taxon>Metastrongylidae</taxon>
        <taxon>Dictyocaulus</taxon>
    </lineage>
</organism>
<dbReference type="OrthoDB" id="5869075at2759"/>
<feature type="compositionally biased region" description="Basic and acidic residues" evidence="1">
    <location>
        <begin position="103"/>
        <end position="144"/>
    </location>
</feature>
<accession>A0A0D8XGP4</accession>
<dbReference type="EMBL" id="KN716528">
    <property type="protein sequence ID" value="KJH43758.1"/>
    <property type="molecule type" value="Genomic_DNA"/>
</dbReference>
<evidence type="ECO:0000313" key="2">
    <source>
        <dbReference type="EMBL" id="KJH43758.1"/>
    </source>
</evidence>
<sequence length="347" mass="39409">MTTISSAQRVYDAKSPKKSVTSPEFPTPTHKRSTTAPQPIHRVAPPPLPKRTDEDVASEPDFIQDREEFLAELHKKNAAIIEKKKKDDKKMIEKNHQNTSIPEKSKAREEPKKTIAEKSKVRDEPRKSIPEKPKASEEASKTKIVEPQFTQAHELASEVHRTERIPENLHEEESATAYRHTVTGLNDQIVVSELTEVQKDKEIVVDKDGTRKIDEFVDDKTKDILRKVENVSAEFNTNFKSFTKDLKGAATPHVESKREAFMEAEIQEPNESSDRPPKKIHNHLASKTSELQHTVDSKLTDTVTKTESIVENLHQNILDDLRNTTNTSNRDEKKAPQLIIGDMPSKI</sequence>
<reference evidence="3" key="2">
    <citation type="journal article" date="2016" name="Sci. Rep.">
        <title>Dictyocaulus viviparus genome, variome and transcriptome elucidate lungworm biology and support future intervention.</title>
        <authorList>
            <person name="McNulty S.N."/>
            <person name="Strube C."/>
            <person name="Rosa B.A."/>
            <person name="Martin J.C."/>
            <person name="Tyagi R."/>
            <person name="Choi Y.J."/>
            <person name="Wang Q."/>
            <person name="Hallsworth Pepin K."/>
            <person name="Zhang X."/>
            <person name="Ozersky P."/>
            <person name="Wilson R.K."/>
            <person name="Sternberg P.W."/>
            <person name="Gasser R.B."/>
            <person name="Mitreva M."/>
        </authorList>
    </citation>
    <scope>NUCLEOTIDE SEQUENCE [LARGE SCALE GENOMIC DNA]</scope>
    <source>
        <strain evidence="3">HannoverDv2000</strain>
    </source>
</reference>
<protein>
    <submittedName>
        <fullName evidence="2">Uncharacterized protein</fullName>
    </submittedName>
</protein>
<evidence type="ECO:0000313" key="3">
    <source>
        <dbReference type="Proteomes" id="UP000053766"/>
    </source>
</evidence>
<reference evidence="2 3" key="1">
    <citation type="submission" date="2013-11" db="EMBL/GenBank/DDBJ databases">
        <title>Draft genome of the bovine lungworm Dictyocaulus viviparus.</title>
        <authorList>
            <person name="Mitreva M."/>
        </authorList>
    </citation>
    <scope>NUCLEOTIDE SEQUENCE [LARGE SCALE GENOMIC DNA]</scope>
    <source>
        <strain evidence="2 3">HannoverDv2000</strain>
    </source>
</reference>